<dbReference type="InterPro" id="IPR016772">
    <property type="entry name" value="UCP020408"/>
</dbReference>
<evidence type="ECO:0000313" key="3">
    <source>
        <dbReference type="EMBL" id="NML25159.1"/>
    </source>
</evidence>
<comment type="similarity">
    <text evidence="1">Belongs to the UPF0751 family.</text>
</comment>
<evidence type="ECO:0000313" key="4">
    <source>
        <dbReference type="Proteomes" id="UP000580043"/>
    </source>
</evidence>
<comment type="caution">
    <text evidence="3">The sequence shown here is derived from an EMBL/GenBank/DDBJ whole genome shotgun (WGS) entry which is preliminary data.</text>
</comment>
<feature type="coiled-coil region" evidence="2">
    <location>
        <begin position="263"/>
        <end position="290"/>
    </location>
</feature>
<evidence type="ECO:0000256" key="1">
    <source>
        <dbReference type="ARBA" id="ARBA00007189"/>
    </source>
</evidence>
<protein>
    <submittedName>
        <fullName evidence="3">DUF2325 domain-containing protein</fullName>
    </submittedName>
</protein>
<sequence length="431" mass="47334">MCLAPEAKGDSLQNLIRAEYASALVTLDLPASGEPGPARRARLWDLEDKLHCPVIGTCLSMSELHGFARRFQISQPGVDDFTLHVEVVGLARNRNPLSEAVQRHLEKKYRLSVTRFAKLKTDLEIRREWRACCARGEVAGPLWAICTHRSASAETCQQVYADLHMLSHQVGAGQAADTRRLAFLEKENAELKEGLRRELAALRRQLSAAEAGLADKDAVCSEAALLRKRLARFESGEVMVEMGQRLLALQGSHERLLDNARLLQEAERCMKDAREEARRAIAERDEVIAERDALLRVLELAQPVPCAEPGGDACAGCPDALSARCVLYVGGRASLLAQYRQLAERLGITLIHHDGGLEESLSRLPDLIRGADAVVCPTDRISHNAYYHVKSQCKRVGKPCLFYRGGGVSGFAAAMERLSRGEFSLAGPGEA</sequence>
<dbReference type="Proteomes" id="UP000580043">
    <property type="component" value="Unassembled WGS sequence"/>
</dbReference>
<organism evidence="3 4">
    <name type="scientific">Zoogloea dura</name>
    <dbReference type="NCBI Taxonomy" id="2728840"/>
    <lineage>
        <taxon>Bacteria</taxon>
        <taxon>Pseudomonadati</taxon>
        <taxon>Pseudomonadota</taxon>
        <taxon>Betaproteobacteria</taxon>
        <taxon>Rhodocyclales</taxon>
        <taxon>Zoogloeaceae</taxon>
        <taxon>Zoogloea</taxon>
    </lineage>
</organism>
<dbReference type="Pfam" id="PF10087">
    <property type="entry name" value="DUF2325"/>
    <property type="match status" value="1"/>
</dbReference>
<feature type="coiled-coil region" evidence="2">
    <location>
        <begin position="181"/>
        <end position="212"/>
    </location>
</feature>
<dbReference type="AlphaFoldDB" id="A0A848G1Y3"/>
<keyword evidence="2" id="KW-0175">Coiled coil</keyword>
<name>A0A848G1Y3_9RHOO</name>
<dbReference type="RefSeq" id="WP_169144803.1">
    <property type="nucleotide sequence ID" value="NZ_JABBGA010000003.1"/>
</dbReference>
<reference evidence="3 4" key="1">
    <citation type="submission" date="2020-04" db="EMBL/GenBank/DDBJ databases">
        <title>Zoogloea sp. G-4-1-14 isolated from soil.</title>
        <authorList>
            <person name="Dahal R.H."/>
        </authorList>
    </citation>
    <scope>NUCLEOTIDE SEQUENCE [LARGE SCALE GENOMIC DNA]</scope>
    <source>
        <strain evidence="3 4">G-4-1-14</strain>
    </source>
</reference>
<evidence type="ECO:0000256" key="2">
    <source>
        <dbReference type="SAM" id="Coils"/>
    </source>
</evidence>
<accession>A0A848G1Y3</accession>
<proteinExistence type="inferred from homology"/>
<keyword evidence="4" id="KW-1185">Reference proteome</keyword>
<dbReference type="EMBL" id="JABBGA010000003">
    <property type="protein sequence ID" value="NML25159.1"/>
    <property type="molecule type" value="Genomic_DNA"/>
</dbReference>
<gene>
    <name evidence="3" type="ORF">HHL15_05365</name>
</gene>